<organism evidence="2 3">
    <name type="scientific">Mucuna pruriens</name>
    <name type="common">Velvet bean</name>
    <name type="synonym">Dolichos pruriens</name>
    <dbReference type="NCBI Taxonomy" id="157652"/>
    <lineage>
        <taxon>Eukaryota</taxon>
        <taxon>Viridiplantae</taxon>
        <taxon>Streptophyta</taxon>
        <taxon>Embryophyta</taxon>
        <taxon>Tracheophyta</taxon>
        <taxon>Spermatophyta</taxon>
        <taxon>Magnoliopsida</taxon>
        <taxon>eudicotyledons</taxon>
        <taxon>Gunneridae</taxon>
        <taxon>Pentapetalae</taxon>
        <taxon>rosids</taxon>
        <taxon>fabids</taxon>
        <taxon>Fabales</taxon>
        <taxon>Fabaceae</taxon>
        <taxon>Papilionoideae</taxon>
        <taxon>50 kb inversion clade</taxon>
        <taxon>NPAAA clade</taxon>
        <taxon>indigoferoid/millettioid clade</taxon>
        <taxon>Phaseoleae</taxon>
        <taxon>Mucuna</taxon>
    </lineage>
</organism>
<dbReference type="Pfam" id="PF07727">
    <property type="entry name" value="RVT_2"/>
    <property type="match status" value="1"/>
</dbReference>
<sequence length="122" mass="14516">MVLLDNYEENERQVDPTLDEPKSFKDHRDILVTFEEASSNENWRKVNDDEIYAIEKNETWELANFSVDKRLIGVMWVYKTKYNPNEEINCFKSRLLAKGYKQKLGIDYFEVFDPLARLDTLA</sequence>
<feature type="non-terminal residue" evidence="2">
    <location>
        <position position="1"/>
    </location>
</feature>
<dbReference type="OrthoDB" id="1917367at2759"/>
<protein>
    <submittedName>
        <fullName evidence="2">Mitochondrial protein</fullName>
    </submittedName>
</protein>
<dbReference type="Proteomes" id="UP000257109">
    <property type="component" value="Unassembled WGS sequence"/>
</dbReference>
<name>A0A371E9I5_MUCPR</name>
<reference evidence="2" key="1">
    <citation type="submission" date="2018-05" db="EMBL/GenBank/DDBJ databases">
        <title>Draft genome of Mucuna pruriens seed.</title>
        <authorList>
            <person name="Nnadi N.E."/>
            <person name="Vos R."/>
            <person name="Hasami M.H."/>
            <person name="Devisetty U.K."/>
            <person name="Aguiy J.C."/>
        </authorList>
    </citation>
    <scope>NUCLEOTIDE SEQUENCE [LARGE SCALE GENOMIC DNA]</scope>
    <source>
        <strain evidence="2">JCA_2017</strain>
    </source>
</reference>
<dbReference type="InterPro" id="IPR013103">
    <property type="entry name" value="RVT_2"/>
</dbReference>
<keyword evidence="3" id="KW-1185">Reference proteome</keyword>
<evidence type="ECO:0000259" key="1">
    <source>
        <dbReference type="Pfam" id="PF07727"/>
    </source>
</evidence>
<dbReference type="STRING" id="157652.A0A371E9I5"/>
<accession>A0A371E9I5</accession>
<gene>
    <name evidence="2" type="ORF">CR513_58966</name>
</gene>
<proteinExistence type="predicted"/>
<evidence type="ECO:0000313" key="2">
    <source>
        <dbReference type="EMBL" id="RDX62677.1"/>
    </source>
</evidence>
<comment type="caution">
    <text evidence="2">The sequence shown here is derived from an EMBL/GenBank/DDBJ whole genome shotgun (WGS) entry which is preliminary data.</text>
</comment>
<feature type="domain" description="Reverse transcriptase Ty1/copia-type" evidence="1">
    <location>
        <begin position="57"/>
        <end position="120"/>
    </location>
</feature>
<evidence type="ECO:0000313" key="3">
    <source>
        <dbReference type="Proteomes" id="UP000257109"/>
    </source>
</evidence>
<dbReference type="EMBL" id="QJKJ01015349">
    <property type="protein sequence ID" value="RDX62677.1"/>
    <property type="molecule type" value="Genomic_DNA"/>
</dbReference>
<dbReference type="AlphaFoldDB" id="A0A371E9I5"/>